<dbReference type="SUPFAM" id="SSF54373">
    <property type="entry name" value="FAD-linked reductases, C-terminal domain"/>
    <property type="match status" value="1"/>
</dbReference>
<organism evidence="9 10">
    <name type="scientific">Rhynchophorus ferrugineus</name>
    <name type="common">Red palm weevil</name>
    <name type="synonym">Curculio ferrugineus</name>
    <dbReference type="NCBI Taxonomy" id="354439"/>
    <lineage>
        <taxon>Eukaryota</taxon>
        <taxon>Metazoa</taxon>
        <taxon>Ecdysozoa</taxon>
        <taxon>Arthropoda</taxon>
        <taxon>Hexapoda</taxon>
        <taxon>Insecta</taxon>
        <taxon>Pterygota</taxon>
        <taxon>Neoptera</taxon>
        <taxon>Endopterygota</taxon>
        <taxon>Coleoptera</taxon>
        <taxon>Polyphaga</taxon>
        <taxon>Cucujiformia</taxon>
        <taxon>Curculionidae</taxon>
        <taxon>Dryophthorinae</taxon>
        <taxon>Rhynchophorus</taxon>
    </lineage>
</organism>
<dbReference type="InterPro" id="IPR006076">
    <property type="entry name" value="FAD-dep_OxRdtase"/>
</dbReference>
<dbReference type="Pfam" id="PF01266">
    <property type="entry name" value="DAO"/>
    <property type="match status" value="1"/>
</dbReference>
<evidence type="ECO:0000256" key="2">
    <source>
        <dbReference type="ARBA" id="ARBA00004253"/>
    </source>
</evidence>
<name>A0A834M4L5_RHYFE</name>
<reference evidence="9" key="1">
    <citation type="submission" date="2020-08" db="EMBL/GenBank/DDBJ databases">
        <title>Genome sequencing and assembly of the red palm weevil Rhynchophorus ferrugineus.</title>
        <authorList>
            <person name="Dias G.B."/>
            <person name="Bergman C.M."/>
            <person name="Manee M."/>
        </authorList>
    </citation>
    <scope>NUCLEOTIDE SEQUENCE</scope>
    <source>
        <strain evidence="9">AA-2017</strain>
        <tissue evidence="9">Whole larva</tissue>
    </source>
</reference>
<keyword evidence="10" id="KW-1185">Reference proteome</keyword>
<evidence type="ECO:0000259" key="8">
    <source>
        <dbReference type="Pfam" id="PF01266"/>
    </source>
</evidence>
<proteinExistence type="inferred from homology"/>
<feature type="binding site" evidence="7">
    <location>
        <position position="185"/>
    </location>
    <ligand>
        <name>FAD</name>
        <dbReference type="ChEBI" id="CHEBI:57692"/>
    </ligand>
</feature>
<comment type="cofactor">
    <cofactor evidence="1 7">
        <name>FAD</name>
        <dbReference type="ChEBI" id="CHEBI:57692"/>
    </cofactor>
</comment>
<evidence type="ECO:0000256" key="1">
    <source>
        <dbReference type="ARBA" id="ARBA00001974"/>
    </source>
</evidence>
<keyword evidence="5 7" id="KW-0274">FAD</keyword>
<evidence type="ECO:0000256" key="4">
    <source>
        <dbReference type="ARBA" id="ARBA00022630"/>
    </source>
</evidence>
<feature type="binding site" evidence="7">
    <location>
        <begin position="47"/>
        <end position="49"/>
    </location>
    <ligand>
        <name>FAD</name>
        <dbReference type="ChEBI" id="CHEBI:57692"/>
    </ligand>
</feature>
<dbReference type="Gene3D" id="3.30.9.10">
    <property type="entry name" value="D-Amino Acid Oxidase, subunit A, domain 2"/>
    <property type="match status" value="1"/>
</dbReference>
<accession>A0A834M4L5</accession>
<dbReference type="Proteomes" id="UP000625711">
    <property type="component" value="Unassembled WGS sequence"/>
</dbReference>
<evidence type="ECO:0000256" key="3">
    <source>
        <dbReference type="ARBA" id="ARBA00006730"/>
    </source>
</evidence>
<dbReference type="EMBL" id="JAACXV010014387">
    <property type="protein sequence ID" value="KAF7267796.1"/>
    <property type="molecule type" value="Genomic_DNA"/>
</dbReference>
<keyword evidence="6" id="KW-0560">Oxidoreductase</keyword>
<evidence type="ECO:0000313" key="9">
    <source>
        <dbReference type="EMBL" id="KAF7267796.1"/>
    </source>
</evidence>
<evidence type="ECO:0000313" key="10">
    <source>
        <dbReference type="Proteomes" id="UP000625711"/>
    </source>
</evidence>
<dbReference type="OrthoDB" id="2015447at2759"/>
<dbReference type="PIRSF" id="PIRSF000189">
    <property type="entry name" value="D-aa_oxidase"/>
    <property type="match status" value="1"/>
</dbReference>
<dbReference type="InterPro" id="IPR023209">
    <property type="entry name" value="DAO"/>
</dbReference>
<comment type="subcellular location">
    <subcellularLocation>
        <location evidence="2">Peroxisome matrix</location>
    </subcellularLocation>
</comment>
<evidence type="ECO:0000256" key="6">
    <source>
        <dbReference type="ARBA" id="ARBA00023002"/>
    </source>
</evidence>
<feature type="domain" description="FAD dependent oxidoreductase" evidence="8">
    <location>
        <begin position="4"/>
        <end position="329"/>
    </location>
</feature>
<evidence type="ECO:0000256" key="7">
    <source>
        <dbReference type="PIRSR" id="PIRSR000189-1"/>
    </source>
</evidence>
<comment type="caution">
    <text evidence="9">The sequence shown here is derived from an EMBL/GenBank/DDBJ whole genome shotgun (WGS) entry which is preliminary data.</text>
</comment>
<protein>
    <recommendedName>
        <fullName evidence="8">FAD dependent oxidoreductase domain-containing protein</fullName>
    </recommendedName>
</protein>
<dbReference type="GO" id="GO:0019478">
    <property type="term" value="P:D-amino acid catabolic process"/>
    <property type="evidence" value="ECO:0007669"/>
    <property type="project" value="TreeGrafter"/>
</dbReference>
<dbReference type="GO" id="GO:0003884">
    <property type="term" value="F:D-amino-acid oxidase activity"/>
    <property type="evidence" value="ECO:0007669"/>
    <property type="project" value="InterPro"/>
</dbReference>
<gene>
    <name evidence="9" type="ORF">GWI33_019033</name>
</gene>
<comment type="similarity">
    <text evidence="3">Belongs to the DAMOX/DASOX family.</text>
</comment>
<dbReference type="AlphaFoldDB" id="A0A834M4L5"/>
<dbReference type="PANTHER" id="PTHR11530:SF11">
    <property type="entry name" value="D-ASPARTATE OXIDASE"/>
    <property type="match status" value="1"/>
</dbReference>
<evidence type="ECO:0000256" key="5">
    <source>
        <dbReference type="ARBA" id="ARBA00022827"/>
    </source>
</evidence>
<dbReference type="SUPFAM" id="SSF51971">
    <property type="entry name" value="Nucleotide-binding domain"/>
    <property type="match status" value="1"/>
</dbReference>
<dbReference type="GO" id="GO:0071949">
    <property type="term" value="F:FAD binding"/>
    <property type="evidence" value="ECO:0007669"/>
    <property type="project" value="InterPro"/>
</dbReference>
<sequence>MYNIAIIGGGCMGVASAVEIQKLLGDKVTVTIFAEKFTPDTTSDVAAGLWEPYLLGDTKPEDLMKFGLGTYNYLIQLWREGKAKEAGISLIPVINLVEGGDDELPIWLPITLGYSKLTPNHLESFNKQLGRQFKFGFSFISFTWEARRFLPYLMKHFFDNGGKTVQRRIDSFDELSNFDLIVNCTGLGAKEMLQDSLLTPIRGQIRRVKAPWQYTCYLIDYEKEDSCYIIPNFESVVLGGTKQKSFDVTLNESDKNRFEGHLEKLVPSLKNTEVVGDFVGLRPYRTKVRIEQEFWKTKDGKLVKVVHNYGHGGSGISLSVGCGQETAQLVKNILEVDKSKL</sequence>
<keyword evidence="4" id="KW-0285">Flavoprotein</keyword>
<feature type="binding site" evidence="7">
    <location>
        <begin position="42"/>
        <end position="43"/>
    </location>
    <ligand>
        <name>FAD</name>
        <dbReference type="ChEBI" id="CHEBI:57692"/>
    </ligand>
</feature>
<dbReference type="PANTHER" id="PTHR11530">
    <property type="entry name" value="D-AMINO ACID OXIDASE"/>
    <property type="match status" value="1"/>
</dbReference>
<feature type="binding site" evidence="7">
    <location>
        <position position="313"/>
    </location>
    <ligand>
        <name>D-serine</name>
        <dbReference type="ChEBI" id="CHEBI:35247"/>
    </ligand>
</feature>
<feature type="binding site" evidence="7">
    <location>
        <position position="228"/>
    </location>
    <ligand>
        <name>D-serine</name>
        <dbReference type="ChEBI" id="CHEBI:35247"/>
    </ligand>
</feature>
<feature type="binding site" evidence="7">
    <location>
        <position position="282"/>
    </location>
    <ligand>
        <name>D-dopa</name>
        <dbReference type="ChEBI" id="CHEBI:149689"/>
    </ligand>
</feature>
<dbReference type="Gene3D" id="3.40.50.720">
    <property type="entry name" value="NAD(P)-binding Rossmann-like Domain"/>
    <property type="match status" value="1"/>
</dbReference>
<dbReference type="GO" id="GO:0005782">
    <property type="term" value="C:peroxisomal matrix"/>
    <property type="evidence" value="ECO:0007669"/>
    <property type="project" value="UniProtKB-SubCell"/>
</dbReference>